<protein>
    <submittedName>
        <fullName evidence="6">Maltose O-acetyltransferase</fullName>
    </submittedName>
</protein>
<name>A0A5D3WK82_9BACT</name>
<sequence length="180" mass="19880">MLRQALLKNNRLKLIINNLYVYFINLFHVVLEVVPGFIRNPVLRLAAGKCGKNVYFDYRVYMKFPWLVHFGDNVSVNRGVEFYSDGLNKKRIIIGSNVRIAPNVKFHAAGHDYSDDNFVHTGDEIIVGDNVWIGAASIILPGVTIGNGAVIGAGSVVTKDVPENAIVAGVPARFVKSRNN</sequence>
<evidence type="ECO:0000256" key="3">
    <source>
        <dbReference type="ARBA" id="ARBA00022737"/>
    </source>
</evidence>
<dbReference type="PANTHER" id="PTHR23416">
    <property type="entry name" value="SIALIC ACID SYNTHASE-RELATED"/>
    <property type="match status" value="1"/>
</dbReference>
<dbReference type="Proteomes" id="UP000324159">
    <property type="component" value="Unassembled WGS sequence"/>
</dbReference>
<dbReference type="InterPro" id="IPR011004">
    <property type="entry name" value="Trimer_LpxA-like_sf"/>
</dbReference>
<comment type="similarity">
    <text evidence="1">Belongs to the transferase hexapeptide repeat family.</text>
</comment>
<dbReference type="InterPro" id="IPR001451">
    <property type="entry name" value="Hexapep"/>
</dbReference>
<evidence type="ECO:0000256" key="2">
    <source>
        <dbReference type="ARBA" id="ARBA00022679"/>
    </source>
</evidence>
<dbReference type="GO" id="GO:0008374">
    <property type="term" value="F:O-acyltransferase activity"/>
    <property type="evidence" value="ECO:0007669"/>
    <property type="project" value="TreeGrafter"/>
</dbReference>
<proteinExistence type="inferred from homology"/>
<keyword evidence="5" id="KW-0812">Transmembrane</keyword>
<accession>A0A5D3WK82</accession>
<dbReference type="PANTHER" id="PTHR23416:SF23">
    <property type="entry name" value="ACETYLTRANSFERASE C18B11.09C-RELATED"/>
    <property type="match status" value="1"/>
</dbReference>
<keyword evidence="5" id="KW-0472">Membrane</keyword>
<dbReference type="Pfam" id="PF00132">
    <property type="entry name" value="Hexapep"/>
    <property type="match status" value="1"/>
</dbReference>
<evidence type="ECO:0000256" key="5">
    <source>
        <dbReference type="SAM" id="Phobius"/>
    </source>
</evidence>
<dbReference type="InterPro" id="IPR018357">
    <property type="entry name" value="Hexapep_transf_CS"/>
</dbReference>
<dbReference type="SUPFAM" id="SSF51161">
    <property type="entry name" value="Trimeric LpxA-like enzymes"/>
    <property type="match status" value="1"/>
</dbReference>
<comment type="caution">
    <text evidence="6">The sequence shown here is derived from an EMBL/GenBank/DDBJ whole genome shotgun (WGS) entry which is preliminary data.</text>
</comment>
<dbReference type="InterPro" id="IPR051159">
    <property type="entry name" value="Hexapeptide_acetyltransf"/>
</dbReference>
<gene>
    <name evidence="6" type="ORF">EDC39_104145</name>
</gene>
<dbReference type="PROSITE" id="PS00101">
    <property type="entry name" value="HEXAPEP_TRANSFERASES"/>
    <property type="match status" value="1"/>
</dbReference>
<keyword evidence="2 6" id="KW-0808">Transferase</keyword>
<dbReference type="EMBL" id="VNIB01000004">
    <property type="protein sequence ID" value="TYO99021.1"/>
    <property type="molecule type" value="Genomic_DNA"/>
</dbReference>
<evidence type="ECO:0000313" key="6">
    <source>
        <dbReference type="EMBL" id="TYO99021.1"/>
    </source>
</evidence>
<feature type="transmembrane region" description="Helical" evidence="5">
    <location>
        <begin position="20"/>
        <end position="38"/>
    </location>
</feature>
<evidence type="ECO:0000256" key="4">
    <source>
        <dbReference type="ARBA" id="ARBA00023315"/>
    </source>
</evidence>
<dbReference type="Gene3D" id="2.160.10.10">
    <property type="entry name" value="Hexapeptide repeat proteins"/>
    <property type="match status" value="1"/>
</dbReference>
<organism evidence="6 7">
    <name type="scientific">Geothermobacter ehrlichii</name>
    <dbReference type="NCBI Taxonomy" id="213224"/>
    <lineage>
        <taxon>Bacteria</taxon>
        <taxon>Pseudomonadati</taxon>
        <taxon>Thermodesulfobacteriota</taxon>
        <taxon>Desulfuromonadia</taxon>
        <taxon>Desulfuromonadales</taxon>
        <taxon>Geothermobacteraceae</taxon>
        <taxon>Geothermobacter</taxon>
    </lineage>
</organism>
<keyword evidence="3" id="KW-0677">Repeat</keyword>
<dbReference type="OrthoDB" id="9782091at2"/>
<evidence type="ECO:0000256" key="1">
    <source>
        <dbReference type="ARBA" id="ARBA00007274"/>
    </source>
</evidence>
<dbReference type="GO" id="GO:0005829">
    <property type="term" value="C:cytosol"/>
    <property type="evidence" value="ECO:0007669"/>
    <property type="project" value="TreeGrafter"/>
</dbReference>
<keyword evidence="4" id="KW-0012">Acyltransferase</keyword>
<dbReference type="AlphaFoldDB" id="A0A5D3WK82"/>
<evidence type="ECO:0000313" key="7">
    <source>
        <dbReference type="Proteomes" id="UP000324159"/>
    </source>
</evidence>
<dbReference type="RefSeq" id="WP_148895485.1">
    <property type="nucleotide sequence ID" value="NZ_VNIB01000004.1"/>
</dbReference>
<keyword evidence="5" id="KW-1133">Transmembrane helix</keyword>
<keyword evidence="7" id="KW-1185">Reference proteome</keyword>
<reference evidence="6 7" key="1">
    <citation type="submission" date="2019-07" db="EMBL/GenBank/DDBJ databases">
        <title>Genomic Encyclopedia of Type Strains, Phase IV (KMG-IV): sequencing the most valuable type-strain genomes for metagenomic binning, comparative biology and taxonomic classification.</title>
        <authorList>
            <person name="Goeker M."/>
        </authorList>
    </citation>
    <scope>NUCLEOTIDE SEQUENCE [LARGE SCALE GENOMIC DNA]</scope>
    <source>
        <strain evidence="6 7">SS015</strain>
    </source>
</reference>